<organism evidence="1 2">
    <name type="scientific">Tanacetum coccineum</name>
    <dbReference type="NCBI Taxonomy" id="301880"/>
    <lineage>
        <taxon>Eukaryota</taxon>
        <taxon>Viridiplantae</taxon>
        <taxon>Streptophyta</taxon>
        <taxon>Embryophyta</taxon>
        <taxon>Tracheophyta</taxon>
        <taxon>Spermatophyta</taxon>
        <taxon>Magnoliopsida</taxon>
        <taxon>eudicotyledons</taxon>
        <taxon>Gunneridae</taxon>
        <taxon>Pentapetalae</taxon>
        <taxon>asterids</taxon>
        <taxon>campanulids</taxon>
        <taxon>Asterales</taxon>
        <taxon>Asteraceae</taxon>
        <taxon>Asteroideae</taxon>
        <taxon>Anthemideae</taxon>
        <taxon>Anthemidinae</taxon>
        <taxon>Tanacetum</taxon>
    </lineage>
</organism>
<name>A0ABQ4XSE5_9ASTR</name>
<evidence type="ECO:0008006" key="3">
    <source>
        <dbReference type="Google" id="ProtNLM"/>
    </source>
</evidence>
<keyword evidence="2" id="KW-1185">Reference proteome</keyword>
<evidence type="ECO:0000313" key="1">
    <source>
        <dbReference type="EMBL" id="GJS68299.1"/>
    </source>
</evidence>
<reference evidence="1" key="1">
    <citation type="journal article" date="2022" name="Int. J. Mol. Sci.">
        <title>Draft Genome of Tanacetum Coccineum: Genomic Comparison of Closely Related Tanacetum-Family Plants.</title>
        <authorList>
            <person name="Yamashiro T."/>
            <person name="Shiraishi A."/>
            <person name="Nakayama K."/>
            <person name="Satake H."/>
        </authorList>
    </citation>
    <scope>NUCLEOTIDE SEQUENCE</scope>
</reference>
<protein>
    <recommendedName>
        <fullName evidence="3">Calreticulin</fullName>
    </recommendedName>
</protein>
<dbReference type="Proteomes" id="UP001151760">
    <property type="component" value="Unassembled WGS sequence"/>
</dbReference>
<proteinExistence type="predicted"/>
<gene>
    <name evidence="1" type="ORF">Tco_0682864</name>
</gene>
<sequence length="189" mass="22740">MMDIFTKGALWDYWKIGGDEIEVSDDESSDLEKYWSDKEETAKNFKIETDDIMGFKTYEDYKDEWIYEWKENAPWVYDKPWLDNGIWKEPKPVKHTCKPFNYKTGVRNGQPVVGERMVIIMEEICPVLMLLETRSIPKTLNGLISDDESCNDCWRRWKSHEINYHDYDEREYGNETHDERHELYGDKTR</sequence>
<comment type="caution">
    <text evidence="1">The sequence shown here is derived from an EMBL/GenBank/DDBJ whole genome shotgun (WGS) entry which is preliminary data.</text>
</comment>
<reference evidence="1" key="2">
    <citation type="submission" date="2022-01" db="EMBL/GenBank/DDBJ databases">
        <authorList>
            <person name="Yamashiro T."/>
            <person name="Shiraishi A."/>
            <person name="Satake H."/>
            <person name="Nakayama K."/>
        </authorList>
    </citation>
    <scope>NUCLEOTIDE SEQUENCE</scope>
</reference>
<accession>A0ABQ4XSE5</accession>
<dbReference type="EMBL" id="BQNB010009780">
    <property type="protein sequence ID" value="GJS68299.1"/>
    <property type="molecule type" value="Genomic_DNA"/>
</dbReference>
<evidence type="ECO:0000313" key="2">
    <source>
        <dbReference type="Proteomes" id="UP001151760"/>
    </source>
</evidence>